<dbReference type="PANTHER" id="PTHR31064">
    <property type="entry name" value="POTASSIUM TRANSPORT PROTEIN DDB_G0292412-RELATED"/>
    <property type="match status" value="1"/>
</dbReference>
<organism evidence="9 10">
    <name type="scientific">Apophysomyces ossiformis</name>
    <dbReference type="NCBI Taxonomy" id="679940"/>
    <lineage>
        <taxon>Eukaryota</taxon>
        <taxon>Fungi</taxon>
        <taxon>Fungi incertae sedis</taxon>
        <taxon>Mucoromycota</taxon>
        <taxon>Mucoromycotina</taxon>
        <taxon>Mucoromycetes</taxon>
        <taxon>Mucorales</taxon>
        <taxon>Mucorineae</taxon>
        <taxon>Mucoraceae</taxon>
        <taxon>Apophysomyces</taxon>
    </lineage>
</organism>
<keyword evidence="6 8" id="KW-0472">Membrane</keyword>
<dbReference type="GO" id="GO:0005886">
    <property type="term" value="C:plasma membrane"/>
    <property type="evidence" value="ECO:0007669"/>
    <property type="project" value="TreeGrafter"/>
</dbReference>
<dbReference type="EMBL" id="JABAYA010000030">
    <property type="protein sequence ID" value="KAF7728957.1"/>
    <property type="molecule type" value="Genomic_DNA"/>
</dbReference>
<evidence type="ECO:0000256" key="6">
    <source>
        <dbReference type="ARBA" id="ARBA00023136"/>
    </source>
</evidence>
<comment type="subcellular location">
    <subcellularLocation>
        <location evidence="1">Membrane</location>
        <topology evidence="1">Multi-pass membrane protein</topology>
    </subcellularLocation>
</comment>
<dbReference type="InterPro" id="IPR003445">
    <property type="entry name" value="Cat_transpt"/>
</dbReference>
<gene>
    <name evidence="9" type="ORF">EC973_005352</name>
</gene>
<evidence type="ECO:0000256" key="5">
    <source>
        <dbReference type="ARBA" id="ARBA00023065"/>
    </source>
</evidence>
<sequence length="741" mass="85064">MVPGTDWSYIDILYMSATAVTNTGLNSLPMSSASVYQTILLMIFSIIGNNIIVSYIILLVRRHYFSLRFEDIIAFNKAQRLREENKHRLEKSLGSADAKGKQQRQFSMVSSLMNPLHRRRMSMMSVQSLPDVSKTDKDDLRRRRLSLDATDSQTSEQARKLVNQFQMEKQGQILERQSSNDSAYDARDSFTSDILPDDSEYRSISSTTFGGLSLHSHDRPHNLHYINTSTIVDDQPTVSSPQAIAFAENIERQREIARQRLEQNRRYEGLLQRNTEEQRQMTSDTLLSDVEKEDQEILKIMQEPIDKSQLTRKQRCRLGGAEYRAIDILTRLLPIYYFGFIIIFSFLLRIYIATSGYAQEVLKNANAAAPVDPWFFSFFTSVSAMNNFGLVLTDGSLWPFRKSPTPLILIGILILVGNTAYPILIRFIVWCMYKCTPRSRTIRREALRYLLENPRRCYTLLFPYTQTRWLLFSLLIINAIQILSFLVLNFWLPVVKDLSWGQRVLDACFQSVTTRNAAFVVVDMMGLNPGSQLVYIVAMYISVYPVMISMRNSNVYQERALGIYRTEDDDFDDSRSLAGPALRLKRYPTISSVMTTSRRILKRPDFFVITQVQRQLTTEICWLFLGIFVICIVEAQAIKEPSAVTMWSVFYECISAFGNVGASLGYPDSSVSQSAEYHTLSKLVIIALMYRGRHRGLPAAIDRAVLLPSEQLEQQEVQENLFRRRNTVMSYDKTDSLSSTI</sequence>
<dbReference type="Proteomes" id="UP000605846">
    <property type="component" value="Unassembled WGS sequence"/>
</dbReference>
<feature type="transmembrane region" description="Helical" evidence="8">
    <location>
        <begin position="469"/>
        <end position="492"/>
    </location>
</feature>
<dbReference type="InterPro" id="IPR051143">
    <property type="entry name" value="TrkH_K-transport"/>
</dbReference>
<feature type="transmembrane region" description="Helical" evidence="8">
    <location>
        <begin position="533"/>
        <end position="550"/>
    </location>
</feature>
<reference evidence="9" key="1">
    <citation type="submission" date="2020-01" db="EMBL/GenBank/DDBJ databases">
        <title>Genome Sequencing of Three Apophysomyces-Like Fungal Strains Confirms a Novel Fungal Genus in the Mucoromycota with divergent Burkholderia-like Endosymbiotic Bacteria.</title>
        <authorList>
            <person name="Stajich J.E."/>
            <person name="Macias A.M."/>
            <person name="Carter-House D."/>
            <person name="Lovett B."/>
            <person name="Kasson L.R."/>
            <person name="Berry K."/>
            <person name="Grigoriev I."/>
            <person name="Chang Y."/>
            <person name="Spatafora J."/>
            <person name="Kasson M.T."/>
        </authorList>
    </citation>
    <scope>NUCLEOTIDE SEQUENCE</scope>
    <source>
        <strain evidence="9">NRRL A-21654</strain>
    </source>
</reference>
<keyword evidence="2" id="KW-0813">Transport</keyword>
<proteinExistence type="predicted"/>
<dbReference type="Pfam" id="PF02386">
    <property type="entry name" value="TrkH"/>
    <property type="match status" value="1"/>
</dbReference>
<evidence type="ECO:0000256" key="4">
    <source>
        <dbReference type="ARBA" id="ARBA00022989"/>
    </source>
</evidence>
<keyword evidence="3 8" id="KW-0812">Transmembrane</keyword>
<evidence type="ECO:0008006" key="11">
    <source>
        <dbReference type="Google" id="ProtNLM"/>
    </source>
</evidence>
<evidence type="ECO:0000256" key="2">
    <source>
        <dbReference type="ARBA" id="ARBA00022448"/>
    </source>
</evidence>
<evidence type="ECO:0000256" key="1">
    <source>
        <dbReference type="ARBA" id="ARBA00004141"/>
    </source>
</evidence>
<feature type="transmembrane region" description="Helical" evidence="8">
    <location>
        <begin position="35"/>
        <end position="60"/>
    </location>
</feature>
<dbReference type="GO" id="GO:0140107">
    <property type="term" value="F:high-affinity potassium ion transmembrane transporter activity"/>
    <property type="evidence" value="ECO:0007669"/>
    <property type="project" value="TreeGrafter"/>
</dbReference>
<protein>
    <recommendedName>
        <fullName evidence="11">Potassium transport protein</fullName>
    </recommendedName>
</protein>
<dbReference type="PANTHER" id="PTHR31064:SF30">
    <property type="entry name" value="HIGH-AFFINITY POTASSIUM TRANSPORT PROTEIN-RELATED"/>
    <property type="match status" value="1"/>
</dbReference>
<evidence type="ECO:0000313" key="9">
    <source>
        <dbReference type="EMBL" id="KAF7728957.1"/>
    </source>
</evidence>
<keyword evidence="5" id="KW-0406">Ion transport</keyword>
<dbReference type="OrthoDB" id="9999863at2759"/>
<keyword evidence="10" id="KW-1185">Reference proteome</keyword>
<evidence type="ECO:0000313" key="10">
    <source>
        <dbReference type="Proteomes" id="UP000605846"/>
    </source>
</evidence>
<feature type="region of interest" description="Disordered" evidence="7">
    <location>
        <begin position="124"/>
        <end position="157"/>
    </location>
</feature>
<dbReference type="AlphaFoldDB" id="A0A8H7ERM9"/>
<comment type="caution">
    <text evidence="9">The sequence shown here is derived from an EMBL/GenBank/DDBJ whole genome shotgun (WGS) entry which is preliminary data.</text>
</comment>
<keyword evidence="4 8" id="KW-1133">Transmembrane helix</keyword>
<feature type="transmembrane region" description="Helical" evidence="8">
    <location>
        <begin position="407"/>
        <end position="433"/>
    </location>
</feature>
<dbReference type="GO" id="GO:1990573">
    <property type="term" value="P:potassium ion import across plasma membrane"/>
    <property type="evidence" value="ECO:0007669"/>
    <property type="project" value="TreeGrafter"/>
</dbReference>
<evidence type="ECO:0000256" key="8">
    <source>
        <dbReference type="SAM" id="Phobius"/>
    </source>
</evidence>
<evidence type="ECO:0000256" key="7">
    <source>
        <dbReference type="SAM" id="MobiDB-lite"/>
    </source>
</evidence>
<accession>A0A8H7ERM9</accession>
<evidence type="ECO:0000256" key="3">
    <source>
        <dbReference type="ARBA" id="ARBA00022692"/>
    </source>
</evidence>
<feature type="transmembrane region" description="Helical" evidence="8">
    <location>
        <begin position="620"/>
        <end position="638"/>
    </location>
</feature>
<dbReference type="GO" id="GO:0030007">
    <property type="term" value="P:intracellular potassium ion homeostasis"/>
    <property type="evidence" value="ECO:0007669"/>
    <property type="project" value="TreeGrafter"/>
</dbReference>
<feature type="transmembrane region" description="Helical" evidence="8">
    <location>
        <begin position="333"/>
        <end position="352"/>
    </location>
</feature>
<name>A0A8H7ERM9_9FUNG</name>